<evidence type="ECO:0008006" key="4">
    <source>
        <dbReference type="Google" id="ProtNLM"/>
    </source>
</evidence>
<gene>
    <name evidence="2" type="ORF">SAMN02745784_00991</name>
</gene>
<keyword evidence="1" id="KW-1133">Transmembrane helix</keyword>
<dbReference type="AlphaFoldDB" id="A0A1M4UBK0"/>
<dbReference type="EMBL" id="FQTY01000003">
    <property type="protein sequence ID" value="SHE54018.1"/>
    <property type="molecule type" value="Genomic_DNA"/>
</dbReference>
<reference evidence="3" key="1">
    <citation type="submission" date="2016-11" db="EMBL/GenBank/DDBJ databases">
        <authorList>
            <person name="Varghese N."/>
            <person name="Submissions S."/>
        </authorList>
    </citation>
    <scope>NUCLEOTIDE SEQUENCE [LARGE SCALE GENOMIC DNA]</scope>
    <source>
        <strain evidence="3">DSM 18095</strain>
    </source>
</reference>
<evidence type="ECO:0000313" key="2">
    <source>
        <dbReference type="EMBL" id="SHE54018.1"/>
    </source>
</evidence>
<organism evidence="2 3">
    <name type="scientific">Tissierella praeacuta DSM 18095</name>
    <dbReference type="NCBI Taxonomy" id="1123404"/>
    <lineage>
        <taxon>Bacteria</taxon>
        <taxon>Bacillati</taxon>
        <taxon>Bacillota</taxon>
        <taxon>Tissierellia</taxon>
        <taxon>Tissierellales</taxon>
        <taxon>Tissierellaceae</taxon>
        <taxon>Tissierella</taxon>
    </lineage>
</organism>
<dbReference type="GeneID" id="90996181"/>
<proteinExistence type="predicted"/>
<feature type="transmembrane region" description="Helical" evidence="1">
    <location>
        <begin position="47"/>
        <end position="66"/>
    </location>
</feature>
<evidence type="ECO:0000313" key="3">
    <source>
        <dbReference type="Proteomes" id="UP000184114"/>
    </source>
</evidence>
<accession>A0A1M4UBK0</accession>
<feature type="transmembrane region" description="Helical" evidence="1">
    <location>
        <begin position="123"/>
        <end position="148"/>
    </location>
</feature>
<keyword evidence="1" id="KW-0812">Transmembrane</keyword>
<dbReference type="STRING" id="1123404.SAMN02745784_00991"/>
<feature type="transmembrane region" description="Helical" evidence="1">
    <location>
        <begin position="202"/>
        <end position="221"/>
    </location>
</feature>
<protein>
    <recommendedName>
        <fullName evidence="4">ABC-2 type transport system permease protein</fullName>
    </recommendedName>
</protein>
<keyword evidence="3" id="KW-1185">Reference proteome</keyword>
<feature type="transmembrane region" description="Helical" evidence="1">
    <location>
        <begin position="92"/>
        <end position="117"/>
    </location>
</feature>
<dbReference type="Proteomes" id="UP000184114">
    <property type="component" value="Unassembled WGS sequence"/>
</dbReference>
<dbReference type="RefSeq" id="WP_072973808.1">
    <property type="nucleotide sequence ID" value="NZ_FQTY01000003.1"/>
</dbReference>
<sequence>MLIYLMLKSLLRNKWNMVKLFLISPVNAVLPVILLSGVIGTNIDKTIILKICLWSCFYFTIFEIISRRMEFFGSEKIQDVLLSRISLHKYNFYQTVAVNILYIPSLLITLYLYNFIFHLNIDFIFAIICAFFVFINNVIVSNIMLAVHLKTQNYFNRFNFGMDIIYIISGVLYPISILPRFLRGVSQLIPITHVISFSEGNVSHIEIAILVFLIMMAFALWNTEKSIKKYILSGGFYG</sequence>
<feature type="transmembrane region" description="Helical" evidence="1">
    <location>
        <begin position="160"/>
        <end position="182"/>
    </location>
</feature>
<keyword evidence="1" id="KW-0472">Membrane</keyword>
<feature type="transmembrane region" description="Helical" evidence="1">
    <location>
        <begin position="20"/>
        <end position="41"/>
    </location>
</feature>
<name>A0A1M4UBK0_9FIRM</name>
<evidence type="ECO:0000256" key="1">
    <source>
        <dbReference type="SAM" id="Phobius"/>
    </source>
</evidence>